<proteinExistence type="inferred from homology"/>
<evidence type="ECO:0000256" key="5">
    <source>
        <dbReference type="ARBA" id="ARBA00033107"/>
    </source>
</evidence>
<feature type="region of interest" description="Disordered" evidence="6">
    <location>
        <begin position="68"/>
        <end position="90"/>
    </location>
</feature>
<dbReference type="FunFam" id="1.10.132.20:FF:000001">
    <property type="entry name" value="Ribosome-recycling factor"/>
    <property type="match status" value="1"/>
</dbReference>
<dbReference type="OrthoDB" id="407355at2759"/>
<evidence type="ECO:0000256" key="4">
    <source>
        <dbReference type="ARBA" id="ARBA00022917"/>
    </source>
</evidence>
<dbReference type="SUPFAM" id="SSF55194">
    <property type="entry name" value="Ribosome recycling factor, RRF"/>
    <property type="match status" value="1"/>
</dbReference>
<keyword evidence="3" id="KW-0963">Cytoplasm</keyword>
<dbReference type="PANTHER" id="PTHR20982:SF3">
    <property type="entry name" value="MITOCHONDRIAL RIBOSOME RECYCLING FACTOR PSEUDO 1"/>
    <property type="match status" value="1"/>
</dbReference>
<keyword evidence="4" id="KW-0648">Protein biosynthesis</keyword>
<dbReference type="GO" id="GO:0005829">
    <property type="term" value="C:cytosol"/>
    <property type="evidence" value="ECO:0007669"/>
    <property type="project" value="GOC"/>
</dbReference>
<feature type="region of interest" description="Disordered" evidence="6">
    <location>
        <begin position="1"/>
        <end position="21"/>
    </location>
</feature>
<dbReference type="Gene3D" id="1.10.132.20">
    <property type="entry name" value="Ribosome-recycling factor"/>
    <property type="match status" value="1"/>
</dbReference>
<accession>A0A7R8WWR4</accession>
<dbReference type="InterPro" id="IPR023584">
    <property type="entry name" value="Ribosome_recyc_fac_dom"/>
</dbReference>
<reference evidence="8" key="1">
    <citation type="submission" date="2020-11" db="EMBL/GenBank/DDBJ databases">
        <authorList>
            <person name="Tran Van P."/>
        </authorList>
    </citation>
    <scope>NUCLEOTIDE SEQUENCE</scope>
</reference>
<dbReference type="Pfam" id="PF01765">
    <property type="entry name" value="RRF"/>
    <property type="match status" value="1"/>
</dbReference>
<evidence type="ECO:0000256" key="6">
    <source>
        <dbReference type="SAM" id="MobiDB-lite"/>
    </source>
</evidence>
<gene>
    <name evidence="8" type="ORF">CTOB1V02_LOCUS16123</name>
</gene>
<protein>
    <recommendedName>
        <fullName evidence="2">Ribosome-recycling factor, mitochondrial</fullName>
    </recommendedName>
    <alternativeName>
        <fullName evidence="5">Ribosome-releasing factor, mitochondrial</fullName>
    </alternativeName>
</protein>
<feature type="compositionally biased region" description="Basic and acidic residues" evidence="6">
    <location>
        <begin position="68"/>
        <end position="78"/>
    </location>
</feature>
<dbReference type="PANTHER" id="PTHR20982">
    <property type="entry name" value="RIBOSOME RECYCLING FACTOR"/>
    <property type="match status" value="1"/>
</dbReference>
<dbReference type="InterPro" id="IPR036191">
    <property type="entry name" value="RRF_sf"/>
</dbReference>
<dbReference type="GO" id="GO:0043023">
    <property type="term" value="F:ribosomal large subunit binding"/>
    <property type="evidence" value="ECO:0007669"/>
    <property type="project" value="TreeGrafter"/>
</dbReference>
<evidence type="ECO:0000259" key="7">
    <source>
        <dbReference type="Pfam" id="PF01765"/>
    </source>
</evidence>
<evidence type="ECO:0000256" key="1">
    <source>
        <dbReference type="ARBA" id="ARBA00005912"/>
    </source>
</evidence>
<comment type="similarity">
    <text evidence="1">Belongs to the RRF family.</text>
</comment>
<dbReference type="AlphaFoldDB" id="A0A7R8WWR4"/>
<feature type="domain" description="Ribosome recycling factor" evidence="7">
    <location>
        <begin position="1"/>
        <end position="85"/>
    </location>
</feature>
<evidence type="ECO:0000313" key="8">
    <source>
        <dbReference type="EMBL" id="CAD7238308.1"/>
    </source>
</evidence>
<name>A0A7R8WWR4_9CRUS</name>
<feature type="non-terminal residue" evidence="8">
    <location>
        <position position="113"/>
    </location>
</feature>
<dbReference type="Gene3D" id="3.30.1360.40">
    <property type="match status" value="1"/>
</dbReference>
<sequence length="113" mass="12943">MSSNLGLNPATAGENIRVPMPPLTEETRKGYIKQARSEAENARVSVRNVRRDANGDLKDLLKEKEITEDDQRRGEDQIQKITDNSENWKRPPLEVKGLMELFKIALDREAKRL</sequence>
<dbReference type="EMBL" id="OB699359">
    <property type="protein sequence ID" value="CAD7238308.1"/>
    <property type="molecule type" value="Genomic_DNA"/>
</dbReference>
<organism evidence="8">
    <name type="scientific">Cyprideis torosa</name>
    <dbReference type="NCBI Taxonomy" id="163714"/>
    <lineage>
        <taxon>Eukaryota</taxon>
        <taxon>Metazoa</taxon>
        <taxon>Ecdysozoa</taxon>
        <taxon>Arthropoda</taxon>
        <taxon>Crustacea</taxon>
        <taxon>Oligostraca</taxon>
        <taxon>Ostracoda</taxon>
        <taxon>Podocopa</taxon>
        <taxon>Podocopida</taxon>
        <taxon>Cytherocopina</taxon>
        <taxon>Cytheroidea</taxon>
        <taxon>Cytherideidae</taxon>
        <taxon>Cyprideis</taxon>
    </lineage>
</organism>
<dbReference type="InterPro" id="IPR002661">
    <property type="entry name" value="Ribosome_recyc_fac"/>
</dbReference>
<evidence type="ECO:0000256" key="3">
    <source>
        <dbReference type="ARBA" id="ARBA00022490"/>
    </source>
</evidence>
<dbReference type="GO" id="GO:0002184">
    <property type="term" value="P:cytoplasmic translational termination"/>
    <property type="evidence" value="ECO:0007669"/>
    <property type="project" value="TreeGrafter"/>
</dbReference>
<evidence type="ECO:0000256" key="2">
    <source>
        <dbReference type="ARBA" id="ARBA00020581"/>
    </source>
</evidence>